<evidence type="ECO:0000256" key="3">
    <source>
        <dbReference type="ARBA" id="ARBA00022679"/>
    </source>
</evidence>
<evidence type="ECO:0000313" key="9">
    <source>
        <dbReference type="Proteomes" id="UP000017090"/>
    </source>
</evidence>
<dbReference type="RefSeq" id="WP_023052685.1">
    <property type="nucleotide sequence ID" value="NZ_AWXA01000004.1"/>
</dbReference>
<protein>
    <recommendedName>
        <fullName evidence="6">Dihydrolipoamide acetyltransferase component of pyruvate dehydrogenase complex</fullName>
        <ecNumber evidence="6">2.3.1.-</ecNumber>
    </recommendedName>
</protein>
<keyword evidence="3 6" id="KW-0808">Transferase</keyword>
<dbReference type="STRING" id="1111454.HMPREF1250_1344"/>
<dbReference type="PANTHER" id="PTHR43178:SF5">
    <property type="entry name" value="LIPOAMIDE ACYLTRANSFERASE COMPONENT OF BRANCHED-CHAIN ALPHA-KETO ACID DEHYDROGENASE COMPLEX, MITOCHONDRIAL"/>
    <property type="match status" value="1"/>
</dbReference>
<proteinExistence type="inferred from homology"/>
<dbReference type="Pfam" id="PF00198">
    <property type="entry name" value="2-oxoacid_dh"/>
    <property type="match status" value="1"/>
</dbReference>
<organism evidence="8 9">
    <name type="scientific">Megasphaera vaginalis</name>
    <name type="common">ex Srinivasan et al. 2021</name>
    <dbReference type="NCBI Taxonomy" id="1111454"/>
    <lineage>
        <taxon>Bacteria</taxon>
        <taxon>Bacillati</taxon>
        <taxon>Bacillota</taxon>
        <taxon>Negativicutes</taxon>
        <taxon>Veillonellales</taxon>
        <taxon>Veillonellaceae</taxon>
        <taxon>Megasphaera</taxon>
    </lineage>
</organism>
<dbReference type="Gene3D" id="2.40.50.100">
    <property type="match status" value="1"/>
</dbReference>
<keyword evidence="4 6" id="KW-0450">Lipoyl</keyword>
<evidence type="ECO:0000256" key="4">
    <source>
        <dbReference type="ARBA" id="ARBA00022823"/>
    </source>
</evidence>
<dbReference type="InterPro" id="IPR011053">
    <property type="entry name" value="Single_hybrid_motif"/>
</dbReference>
<dbReference type="EMBL" id="AWXA01000004">
    <property type="protein sequence ID" value="ERT62511.1"/>
    <property type="molecule type" value="Genomic_DNA"/>
</dbReference>
<evidence type="ECO:0000256" key="1">
    <source>
        <dbReference type="ARBA" id="ARBA00001938"/>
    </source>
</evidence>
<dbReference type="AlphaFoldDB" id="U7UT74"/>
<dbReference type="Proteomes" id="UP000017090">
    <property type="component" value="Unassembled WGS sequence"/>
</dbReference>
<comment type="similarity">
    <text evidence="2 6">Belongs to the 2-oxoacid dehydrogenase family.</text>
</comment>
<evidence type="ECO:0000259" key="7">
    <source>
        <dbReference type="PROSITE" id="PS50968"/>
    </source>
</evidence>
<dbReference type="SUPFAM" id="SSF51230">
    <property type="entry name" value="Single hybrid motif"/>
    <property type="match status" value="1"/>
</dbReference>
<dbReference type="PATRIC" id="fig|1111454.3.peg.167"/>
<dbReference type="GO" id="GO:0005737">
    <property type="term" value="C:cytoplasm"/>
    <property type="evidence" value="ECO:0007669"/>
    <property type="project" value="TreeGrafter"/>
</dbReference>
<dbReference type="PROSITE" id="PS50968">
    <property type="entry name" value="BIOTINYL_LIPOYL"/>
    <property type="match status" value="1"/>
</dbReference>
<dbReference type="InterPro" id="IPR000089">
    <property type="entry name" value="Biotin_lipoyl"/>
</dbReference>
<evidence type="ECO:0000256" key="5">
    <source>
        <dbReference type="ARBA" id="ARBA00023315"/>
    </source>
</evidence>
<comment type="cofactor">
    <cofactor evidence="1 6">
        <name>(R)-lipoate</name>
        <dbReference type="ChEBI" id="CHEBI:83088"/>
    </cofactor>
</comment>
<gene>
    <name evidence="8" type="ORF">HMPREF1250_1344</name>
</gene>
<dbReference type="PANTHER" id="PTHR43178">
    <property type="entry name" value="DIHYDROLIPOAMIDE ACETYLTRANSFERASE COMPONENT OF PYRUVATE DEHYDROGENASE COMPLEX"/>
    <property type="match status" value="1"/>
</dbReference>
<dbReference type="InterPro" id="IPR001078">
    <property type="entry name" value="2-oxoacid_DH_actylTfrase"/>
</dbReference>
<dbReference type="InterPro" id="IPR050743">
    <property type="entry name" value="2-oxoacid_DH_E2_comp"/>
</dbReference>
<accession>U7UT74</accession>
<dbReference type="InterPro" id="IPR023213">
    <property type="entry name" value="CAT-like_dom_sf"/>
</dbReference>
<dbReference type="SUPFAM" id="SSF52777">
    <property type="entry name" value="CoA-dependent acyltransferases"/>
    <property type="match status" value="1"/>
</dbReference>
<dbReference type="GO" id="GO:0016407">
    <property type="term" value="F:acetyltransferase activity"/>
    <property type="evidence" value="ECO:0007669"/>
    <property type="project" value="TreeGrafter"/>
</dbReference>
<evidence type="ECO:0000313" key="8">
    <source>
        <dbReference type="EMBL" id="ERT62511.1"/>
    </source>
</evidence>
<keyword evidence="5 6" id="KW-0012">Acyltransferase</keyword>
<feature type="domain" description="Lipoyl-binding" evidence="7">
    <location>
        <begin position="2"/>
        <end position="79"/>
    </location>
</feature>
<evidence type="ECO:0000256" key="2">
    <source>
        <dbReference type="ARBA" id="ARBA00007317"/>
    </source>
</evidence>
<keyword evidence="9" id="KW-1185">Reference proteome</keyword>
<dbReference type="GO" id="GO:0031405">
    <property type="term" value="F:lipoic acid binding"/>
    <property type="evidence" value="ECO:0007669"/>
    <property type="project" value="TreeGrafter"/>
</dbReference>
<dbReference type="Pfam" id="PF00364">
    <property type="entry name" value="Biotin_lipoyl"/>
    <property type="match status" value="1"/>
</dbReference>
<name>U7UT74_9FIRM</name>
<dbReference type="eggNOG" id="COG0508">
    <property type="taxonomic scope" value="Bacteria"/>
</dbReference>
<dbReference type="Gene3D" id="3.30.559.10">
    <property type="entry name" value="Chloramphenicol acetyltransferase-like domain"/>
    <property type="match status" value="1"/>
</dbReference>
<dbReference type="CDD" id="cd06849">
    <property type="entry name" value="lipoyl_domain"/>
    <property type="match status" value="1"/>
</dbReference>
<sequence>MAKIVVMPQLGLTVTQGKIGAWLKGEGDMVRAGEELVVVESAGATNTIQARDDEAGYLLKILVSDGEVAATSAPLAVIGEKGEDIGALLQRSGILLNDGAVAASDVVSDQVEYQGIEAIPGKVSPMAAKLAKDLHVDVDVLYHGRRVMEADVKEAAMAKATEDTVKAAKKVTEDKTKVAPRRQTIAENMVASWQTSPVITYNHSVDVTAIKEMRRKLNESMQGAVRIQYNHILMYVVTKALQDFPDVNASFEDNMLTRHRYINMGLAVAKDDGLIIPNVKNCEQRTLTDLANEAARLVAAVRNEQIGVDDISGGTFTITNLGAYGITSFSPIINQPELAILGVCAIVDTPVRSVGGEIIFKPLMNLSLTADPRVIDGMMAAKFLDRIAELLENPWLLLA</sequence>
<dbReference type="EC" id="2.3.1.-" evidence="6"/>
<comment type="caution">
    <text evidence="8">The sequence shown here is derived from an EMBL/GenBank/DDBJ whole genome shotgun (WGS) entry which is preliminary data.</text>
</comment>
<reference evidence="8 9" key="1">
    <citation type="submission" date="2013-09" db="EMBL/GenBank/DDBJ databases">
        <authorList>
            <person name="Durkin A.S."/>
            <person name="Haft D.R."/>
            <person name="McCorrison J."/>
            <person name="Torralba M."/>
            <person name="Gillis M."/>
            <person name="Haft D.H."/>
            <person name="Methe B."/>
            <person name="Sutton G."/>
            <person name="Nelson K.E."/>
        </authorList>
    </citation>
    <scope>NUCLEOTIDE SEQUENCE [LARGE SCALE GENOMIC DNA]</scope>
    <source>
        <strain evidence="8 9">BV3C16-1</strain>
    </source>
</reference>
<evidence type="ECO:0000256" key="6">
    <source>
        <dbReference type="RuleBase" id="RU003423"/>
    </source>
</evidence>